<protein>
    <submittedName>
        <fullName evidence="1">Uncharacterized protein</fullName>
    </submittedName>
</protein>
<evidence type="ECO:0000313" key="1">
    <source>
        <dbReference type="EMBL" id="TBU20193.1"/>
    </source>
</evidence>
<dbReference type="AlphaFoldDB" id="A0A4V2JY87"/>
<sequence length="274" mass="32744">MKILVNYHITVLRLITTDFFELDDALRAVLVKNLIHTRLGIKKRLYHFRKELGKDFTVKEISTRRAEIHKVENTKKNTLLYRMFHKSELLSVCYFSRWLKKENIRPHIVCQHCGNDRCKKMLDNGYIKGNMQGLDANHLVREILENEYADIKDLLVNELDLIYRGNVDIIPYVLTWNVGLKAEDSQEKALMGVFERAEKHEEQTYFLKQACKIRMVLMKWEQKIFYPYFRRRNHFIGIDDNYQSMLILEKKTTVVKEVRKTHKNCENILTSNFI</sequence>
<dbReference type="VEuPathDB" id="MicrosporidiaDB:CWI38_0115p0020"/>
<comment type="caution">
    <text evidence="1">The sequence shown here is derived from an EMBL/GenBank/DDBJ whole genome shotgun (WGS) entry which is preliminary data.</text>
</comment>
<gene>
    <name evidence="1" type="ORF">CWI38_0115p0020</name>
</gene>
<dbReference type="Proteomes" id="UP000292282">
    <property type="component" value="Unassembled WGS sequence"/>
</dbReference>
<name>A0A4V2JY87_9MICR</name>
<proteinExistence type="predicted"/>
<evidence type="ECO:0000313" key="2">
    <source>
        <dbReference type="Proteomes" id="UP000292282"/>
    </source>
</evidence>
<dbReference type="EMBL" id="PITK01000115">
    <property type="protein sequence ID" value="TBU20193.1"/>
    <property type="molecule type" value="Genomic_DNA"/>
</dbReference>
<reference evidence="1 2" key="1">
    <citation type="submission" date="2017-12" db="EMBL/GenBank/DDBJ databases">
        <authorList>
            <person name="Pombert J.-F."/>
            <person name="Haag K.L."/>
            <person name="Ebert D."/>
        </authorList>
    </citation>
    <scope>NUCLEOTIDE SEQUENCE [LARGE SCALE GENOMIC DNA]</scope>
    <source>
        <strain evidence="1">IL-G-3</strain>
    </source>
</reference>
<keyword evidence="2" id="KW-1185">Reference proteome</keyword>
<organism evidence="1 2">
    <name type="scientific">Hamiltosporidium tvaerminnensis</name>
    <dbReference type="NCBI Taxonomy" id="1176355"/>
    <lineage>
        <taxon>Eukaryota</taxon>
        <taxon>Fungi</taxon>
        <taxon>Fungi incertae sedis</taxon>
        <taxon>Microsporidia</taxon>
        <taxon>Dubosqiidae</taxon>
        <taxon>Hamiltosporidium</taxon>
    </lineage>
</organism>
<accession>A0A4V2JY87</accession>